<name>A0ACA9KGQ8_9GLOM</name>
<evidence type="ECO:0000313" key="1">
    <source>
        <dbReference type="EMBL" id="CAG8471915.1"/>
    </source>
</evidence>
<organism evidence="1 2">
    <name type="scientific">Racocetra persica</name>
    <dbReference type="NCBI Taxonomy" id="160502"/>
    <lineage>
        <taxon>Eukaryota</taxon>
        <taxon>Fungi</taxon>
        <taxon>Fungi incertae sedis</taxon>
        <taxon>Mucoromycota</taxon>
        <taxon>Glomeromycotina</taxon>
        <taxon>Glomeromycetes</taxon>
        <taxon>Diversisporales</taxon>
        <taxon>Gigasporaceae</taxon>
        <taxon>Racocetra</taxon>
    </lineage>
</organism>
<comment type="caution">
    <text evidence="1">The sequence shown here is derived from an EMBL/GenBank/DDBJ whole genome shotgun (WGS) entry which is preliminary data.</text>
</comment>
<keyword evidence="2" id="KW-1185">Reference proteome</keyword>
<sequence>MIKIDCMTNSVNQLQILRTRFSIMSHFSPKNLGTFKVLEIHNEPIKLPSRSEDCANFKAALNEFKNFALIEIPVYMNSEEIHTGRIIKQRILSEHKKILAKYHEADSSIVEKAIKSTLAIKPI</sequence>
<accession>A0ACA9KGQ8</accession>
<proteinExistence type="predicted"/>
<evidence type="ECO:0000313" key="2">
    <source>
        <dbReference type="Proteomes" id="UP000789920"/>
    </source>
</evidence>
<dbReference type="EMBL" id="CAJVQC010000483">
    <property type="protein sequence ID" value="CAG8471915.1"/>
    <property type="molecule type" value="Genomic_DNA"/>
</dbReference>
<dbReference type="Proteomes" id="UP000789920">
    <property type="component" value="Unassembled WGS sequence"/>
</dbReference>
<gene>
    <name evidence="1" type="ORF">RPERSI_LOCUS620</name>
</gene>
<reference evidence="1" key="1">
    <citation type="submission" date="2021-06" db="EMBL/GenBank/DDBJ databases">
        <authorList>
            <person name="Kallberg Y."/>
            <person name="Tangrot J."/>
            <person name="Rosling A."/>
        </authorList>
    </citation>
    <scope>NUCLEOTIDE SEQUENCE</scope>
    <source>
        <strain evidence="1">MA461A</strain>
    </source>
</reference>
<protein>
    <submittedName>
        <fullName evidence="1">20253_t:CDS:1</fullName>
    </submittedName>
</protein>